<dbReference type="PANTHER" id="PTHR13887:SF41">
    <property type="entry name" value="THIOREDOXIN SUPERFAMILY PROTEIN"/>
    <property type="match status" value="1"/>
</dbReference>
<dbReference type="EMBL" id="AP026561">
    <property type="protein sequence ID" value="BDP43513.1"/>
    <property type="molecule type" value="Genomic_DNA"/>
</dbReference>
<dbReference type="RefSeq" id="WP_264777992.1">
    <property type="nucleotide sequence ID" value="NZ_AP026561.1"/>
</dbReference>
<geneLocation type="plasmid" evidence="2 3">
    <name>pDAETH-1</name>
</geneLocation>
<evidence type="ECO:0000313" key="3">
    <source>
        <dbReference type="Proteomes" id="UP001064971"/>
    </source>
</evidence>
<organism evidence="2 3">
    <name type="scientific">Deinococcus aetherius</name>
    <dbReference type="NCBI Taxonomy" id="200252"/>
    <lineage>
        <taxon>Bacteria</taxon>
        <taxon>Thermotogati</taxon>
        <taxon>Deinococcota</taxon>
        <taxon>Deinococci</taxon>
        <taxon>Deinococcales</taxon>
        <taxon>Deinococcaceae</taxon>
        <taxon>Deinococcus</taxon>
    </lineage>
</organism>
<dbReference type="Proteomes" id="UP001064971">
    <property type="component" value="Plasmid pDAETH-1"/>
</dbReference>
<dbReference type="InterPro" id="IPR036249">
    <property type="entry name" value="Thioredoxin-like_sf"/>
</dbReference>
<dbReference type="Pfam" id="PF01323">
    <property type="entry name" value="DSBA"/>
    <property type="match status" value="1"/>
</dbReference>
<proteinExistence type="predicted"/>
<feature type="domain" description="DSBA-like thioredoxin" evidence="1">
    <location>
        <begin position="12"/>
        <end position="171"/>
    </location>
</feature>
<dbReference type="SUPFAM" id="SSF52833">
    <property type="entry name" value="Thioredoxin-like"/>
    <property type="match status" value="1"/>
</dbReference>
<gene>
    <name evidence="2" type="ORF">DAETH_34820</name>
</gene>
<evidence type="ECO:0000259" key="1">
    <source>
        <dbReference type="Pfam" id="PF01323"/>
    </source>
</evidence>
<dbReference type="InterPro" id="IPR001853">
    <property type="entry name" value="DSBA-like_thioredoxin_dom"/>
</dbReference>
<accession>A0ABM8AID3</accession>
<dbReference type="PANTHER" id="PTHR13887">
    <property type="entry name" value="GLUTATHIONE S-TRANSFERASE KAPPA"/>
    <property type="match status" value="1"/>
</dbReference>
<protein>
    <recommendedName>
        <fullName evidence="1">DSBA-like thioredoxin domain-containing protein</fullName>
    </recommendedName>
</protein>
<evidence type="ECO:0000313" key="2">
    <source>
        <dbReference type="EMBL" id="BDP43513.1"/>
    </source>
</evidence>
<keyword evidence="3" id="KW-1185">Reference proteome</keyword>
<name>A0ABM8AID3_9DEIO</name>
<sequence length="213" mass="23733">MTAPTPGTGVTDVYFDFLCPFAWRGVEMADVLRRERGLGFRLRHFSLVQGNHPENPDRKAPTWWLHEQGAGEGEPFQQGSLRAFLAAHAAARQGEDAAWNFTLALFRARHERKAELDEETIRNAAEEAGLDLDQFARDLADDTGVREELGAELRDAAALGVFGTPTFALPEGHAAYLRFSRLTRDPKDAQDLWSLYGEVLRSGAGVETIKRPR</sequence>
<reference evidence="2" key="1">
    <citation type="submission" date="2022-07" db="EMBL/GenBank/DDBJ databases">
        <title>Complete Genome Sequence of the Radioresistant Bacterium Deinococcus aetherius ST0316, Isolated from the Air Dust collected in Lower Stratosphere above Japan.</title>
        <authorList>
            <person name="Satoh K."/>
            <person name="Hagiwara K."/>
            <person name="Katsumata K."/>
            <person name="Kubo A."/>
            <person name="Yokobori S."/>
            <person name="Yamagishi A."/>
            <person name="Oono Y."/>
            <person name="Narumi I."/>
        </authorList>
    </citation>
    <scope>NUCLEOTIDE SEQUENCE</scope>
    <source>
        <strain evidence="2">ST0316</strain>
        <plasmid evidence="2">pDAETH-1</plasmid>
    </source>
</reference>
<dbReference type="Gene3D" id="3.40.30.10">
    <property type="entry name" value="Glutaredoxin"/>
    <property type="match status" value="1"/>
</dbReference>
<keyword evidence="2" id="KW-0614">Plasmid</keyword>